<gene>
    <name evidence="2" type="ORF">C923_03362</name>
</gene>
<evidence type="ECO:0000313" key="2">
    <source>
        <dbReference type="EMBL" id="EWC75913.1"/>
    </source>
</evidence>
<keyword evidence="1" id="KW-0812">Transmembrane</keyword>
<keyword evidence="1" id="KW-0472">Membrane</keyword>
<proteinExistence type="predicted"/>
<reference evidence="2 3" key="1">
    <citation type="submission" date="2013-02" db="EMBL/GenBank/DDBJ databases">
        <title>The Genome Sequence of Plasmodium falciparum UGT5.1.</title>
        <authorList>
            <consortium name="The Broad Institute Genome Sequencing Platform"/>
            <consortium name="The Broad Institute Genome Sequencing Center for Infectious Disease"/>
            <person name="Neafsey D."/>
            <person name="Cheeseman I."/>
            <person name="Volkman S."/>
            <person name="Adams J."/>
            <person name="Walker B."/>
            <person name="Young S.K."/>
            <person name="Zeng Q."/>
            <person name="Gargeya S."/>
            <person name="Fitzgerald M."/>
            <person name="Haas B."/>
            <person name="Abouelleil A."/>
            <person name="Alvarado L."/>
            <person name="Arachchi H.M."/>
            <person name="Berlin A.M."/>
            <person name="Chapman S.B."/>
            <person name="Dewar J."/>
            <person name="Goldberg J."/>
            <person name="Griggs A."/>
            <person name="Gujja S."/>
            <person name="Hansen M."/>
            <person name="Howarth C."/>
            <person name="Imamovic A."/>
            <person name="Larimer J."/>
            <person name="McCowan C."/>
            <person name="Murphy C."/>
            <person name="Neiman D."/>
            <person name="Pearson M."/>
            <person name="Priest M."/>
            <person name="Roberts A."/>
            <person name="Saif S."/>
            <person name="Shea T."/>
            <person name="Sisk P."/>
            <person name="Sykes S."/>
            <person name="Wortman J."/>
            <person name="Nusbaum C."/>
            <person name="Birren B."/>
        </authorList>
    </citation>
    <scope>NUCLEOTIDE SEQUENCE [LARGE SCALE GENOMIC DNA]</scope>
    <source>
        <strain evidence="2 3">UGT5.1</strain>
    </source>
</reference>
<accession>W7JLP0</accession>
<dbReference type="AlphaFoldDB" id="W7JLP0"/>
<feature type="transmembrane region" description="Helical" evidence="1">
    <location>
        <begin position="271"/>
        <end position="289"/>
    </location>
</feature>
<dbReference type="PANTHER" id="PTHR48211:SF1">
    <property type="entry name" value="TETRATRICOPEPTIDE REPEAT PROTEIN"/>
    <property type="match status" value="1"/>
</dbReference>
<dbReference type="Proteomes" id="UP000030697">
    <property type="component" value="Unassembled WGS sequence"/>
</dbReference>
<protein>
    <submittedName>
        <fullName evidence="2">Uncharacterized protein</fullName>
    </submittedName>
</protein>
<sequence length="610" mass="74222">MNNVLYYINNNENQDDYDMPKYLYSDNYYFVDDHKESDEEINRKDIILYLQNRNEDKYTVNHNNILNNNEFHYNYFLAHYIVPQGACNHFCHKYTIKKINHFIDTAYTNKNILGTIKKLGVELNIIYEKYDDHHNNYLYKFDPVTLIDLLCIAFYCLKNYDYINCYYISKYITKERKQYENDEAILLYITSITNLGSVFKSSQEKIKEIFLLYNERVSDIIFRKKKYYYKEEKYKYENDYIDYYMFGIIHFLNNNFNKALLYFVKCMQLKGNFYMCYVYMLYIFLSFLTKNRKKNYKKFIFFKCLKLKPHNITPYLIYSSVVLGIYQRYKNGMNDNINKNKNVDKDKNINKNIDIRTDNGIDIDVDKNIYIYTDEIVYNNPSGKSNITVCVEKIHFLRDILSKALKIENDNIFVCNEYFLYNFLRKEYLQCEVFLKKIIFICKTKFYPNNINVISSILYNMSIYYSIYQKNIYESEKYIILLLEKNPFDIKALHVLIHIFFIKKNKNWIPLFDYSIYLEHVLLSLDNGILFYDTRKMINKQRRNTYLFYNFFNQLEKTKHGSSLYFTYYSKIKKVRKFDTFLKKYIQERKHQEYGFEVAGGGFLCSEQTK</sequence>
<dbReference type="EMBL" id="KE124615">
    <property type="protein sequence ID" value="EWC75913.1"/>
    <property type="molecule type" value="Genomic_DNA"/>
</dbReference>
<dbReference type="OrthoDB" id="377203at2759"/>
<evidence type="ECO:0000313" key="3">
    <source>
        <dbReference type="Proteomes" id="UP000030697"/>
    </source>
</evidence>
<organism evidence="2 3">
    <name type="scientific">Plasmodium falciparum UGT5.1</name>
    <dbReference type="NCBI Taxonomy" id="1237627"/>
    <lineage>
        <taxon>Eukaryota</taxon>
        <taxon>Sar</taxon>
        <taxon>Alveolata</taxon>
        <taxon>Apicomplexa</taxon>
        <taxon>Aconoidasida</taxon>
        <taxon>Haemosporida</taxon>
        <taxon>Plasmodiidae</taxon>
        <taxon>Plasmodium</taxon>
        <taxon>Plasmodium (Laverania)</taxon>
    </lineage>
</organism>
<evidence type="ECO:0000256" key="1">
    <source>
        <dbReference type="SAM" id="Phobius"/>
    </source>
</evidence>
<name>W7JLP0_PLAFA</name>
<keyword evidence="1" id="KW-1133">Transmembrane helix</keyword>
<dbReference type="PANTHER" id="PTHR48211">
    <property type="entry name" value="PROTEIN, PUTATIVE-RELATED"/>
    <property type="match status" value="1"/>
</dbReference>